<keyword evidence="3" id="KW-1185">Reference proteome</keyword>
<gene>
    <name evidence="2" type="ORF">JCM14722_10300</name>
</gene>
<keyword evidence="1" id="KW-1133">Transmembrane helix</keyword>
<keyword evidence="1" id="KW-0472">Membrane</keyword>
<protein>
    <recommendedName>
        <fullName evidence="4">Transmembrane protein</fullName>
    </recommendedName>
</protein>
<sequence>MADATHVDTIRTALLRRYLTMLSPAVVLFAVWAACRQAGLVQSLGLGNIDLVGKIVFISAIVLAVALPMFYRIRFVKSVEGSRNVSEEAFVPFQLTLMSLALLAPYVAAAGYIAAVSTFHFSGAFLAGLYGAYYYFPSDRRVAQEMRLFRVSRDNGDNRA</sequence>
<evidence type="ECO:0008006" key="4">
    <source>
        <dbReference type="Google" id="ProtNLM"/>
    </source>
</evidence>
<evidence type="ECO:0000313" key="2">
    <source>
        <dbReference type="EMBL" id="BDQ33488.1"/>
    </source>
</evidence>
<feature type="transmembrane region" description="Helical" evidence="1">
    <location>
        <begin position="18"/>
        <end position="39"/>
    </location>
</feature>
<keyword evidence="1" id="KW-0812">Transmembrane</keyword>
<feature type="transmembrane region" description="Helical" evidence="1">
    <location>
        <begin position="119"/>
        <end position="136"/>
    </location>
</feature>
<dbReference type="RefSeq" id="WP_264983543.1">
    <property type="nucleotide sequence ID" value="NZ_AP026708.1"/>
</dbReference>
<proteinExistence type="predicted"/>
<organism evidence="2 3">
    <name type="scientific">Pseudodesulfovibrio portus</name>
    <dbReference type="NCBI Taxonomy" id="231439"/>
    <lineage>
        <taxon>Bacteria</taxon>
        <taxon>Pseudomonadati</taxon>
        <taxon>Thermodesulfobacteriota</taxon>
        <taxon>Desulfovibrionia</taxon>
        <taxon>Desulfovibrionales</taxon>
        <taxon>Desulfovibrionaceae</taxon>
    </lineage>
</organism>
<accession>A0ABM8AQ02</accession>
<evidence type="ECO:0000256" key="1">
    <source>
        <dbReference type="SAM" id="Phobius"/>
    </source>
</evidence>
<name>A0ABM8AQ02_9BACT</name>
<dbReference type="EMBL" id="AP026708">
    <property type="protein sequence ID" value="BDQ33488.1"/>
    <property type="molecule type" value="Genomic_DNA"/>
</dbReference>
<feature type="transmembrane region" description="Helical" evidence="1">
    <location>
        <begin position="91"/>
        <end position="113"/>
    </location>
</feature>
<reference evidence="2" key="1">
    <citation type="submission" date="2022-08" db="EMBL/GenBank/DDBJ databases">
        <title>Genome Sequence of the sulphate-reducing bacterium, Pseudodesulfovibrio portus JCM14722.</title>
        <authorList>
            <person name="Kondo R."/>
            <person name="Kataoka T."/>
        </authorList>
    </citation>
    <scope>NUCLEOTIDE SEQUENCE</scope>
    <source>
        <strain evidence="2">JCM 14722</strain>
    </source>
</reference>
<evidence type="ECO:0000313" key="3">
    <source>
        <dbReference type="Proteomes" id="UP001061361"/>
    </source>
</evidence>
<feature type="transmembrane region" description="Helical" evidence="1">
    <location>
        <begin position="51"/>
        <end position="71"/>
    </location>
</feature>
<dbReference type="Proteomes" id="UP001061361">
    <property type="component" value="Chromosome"/>
</dbReference>